<comment type="caution">
    <text evidence="1">The sequence shown here is derived from an EMBL/GenBank/DDBJ whole genome shotgun (WGS) entry which is preliminary data.</text>
</comment>
<dbReference type="EMBL" id="BAAANY010000017">
    <property type="protein sequence ID" value="GAA1689250.1"/>
    <property type="molecule type" value="Genomic_DNA"/>
</dbReference>
<name>A0ABP4TJM8_9ACTN</name>
<gene>
    <name evidence="1" type="ORF">GCM10009765_43280</name>
</gene>
<reference evidence="2" key="1">
    <citation type="journal article" date="2019" name="Int. J. Syst. Evol. Microbiol.">
        <title>The Global Catalogue of Microorganisms (GCM) 10K type strain sequencing project: providing services to taxonomists for standard genome sequencing and annotation.</title>
        <authorList>
            <consortium name="The Broad Institute Genomics Platform"/>
            <consortium name="The Broad Institute Genome Sequencing Center for Infectious Disease"/>
            <person name="Wu L."/>
            <person name="Ma J."/>
        </authorList>
    </citation>
    <scope>NUCLEOTIDE SEQUENCE [LARGE SCALE GENOMIC DNA]</scope>
    <source>
        <strain evidence="2">JCM 14718</strain>
    </source>
</reference>
<evidence type="ECO:0000313" key="1">
    <source>
        <dbReference type="EMBL" id="GAA1689250.1"/>
    </source>
</evidence>
<accession>A0ABP4TJM8</accession>
<proteinExistence type="predicted"/>
<keyword evidence="2" id="KW-1185">Reference proteome</keyword>
<organism evidence="1 2">
    <name type="scientific">Fodinicola feengrottensis</name>
    <dbReference type="NCBI Taxonomy" id="435914"/>
    <lineage>
        <taxon>Bacteria</taxon>
        <taxon>Bacillati</taxon>
        <taxon>Actinomycetota</taxon>
        <taxon>Actinomycetes</taxon>
        <taxon>Mycobacteriales</taxon>
        <taxon>Fodinicola</taxon>
    </lineage>
</organism>
<protein>
    <submittedName>
        <fullName evidence="1">Uncharacterized protein</fullName>
    </submittedName>
</protein>
<evidence type="ECO:0000313" key="2">
    <source>
        <dbReference type="Proteomes" id="UP001500618"/>
    </source>
</evidence>
<sequence>MEHELMKVSSGVRRTLAVLVAAVTATALILAATSPAEASTVRPMYWTSNAHIWISVEKDFQFYTAVKLQSVPSGNSVYGHWAAWNADDPSQSGNTAERWWTVSEGQSQIANTWRHTCATFWVHGTGYTEWGPALCAFAY</sequence>
<dbReference type="Proteomes" id="UP001500618">
    <property type="component" value="Unassembled WGS sequence"/>
</dbReference>